<evidence type="ECO:0000259" key="15">
    <source>
        <dbReference type="Pfam" id="PF18075"/>
    </source>
</evidence>
<comment type="similarity">
    <text evidence="2 12">Belongs to the ABC-4 integral membrane protein family. FtsX subfamily.</text>
</comment>
<gene>
    <name evidence="16" type="ORF">SAMN04488052_11234</name>
</gene>
<evidence type="ECO:0000256" key="11">
    <source>
        <dbReference type="ARBA" id="ARBA00023306"/>
    </source>
</evidence>
<evidence type="ECO:0000256" key="8">
    <source>
        <dbReference type="ARBA" id="ARBA00022692"/>
    </source>
</evidence>
<comment type="subunit">
    <text evidence="3">Forms a membrane-associated complex with FtsE.</text>
</comment>
<dbReference type="AlphaFoldDB" id="A0A1H8VG26"/>
<dbReference type="PANTHER" id="PTHR47755">
    <property type="entry name" value="CELL DIVISION PROTEIN FTSX"/>
    <property type="match status" value="1"/>
</dbReference>
<dbReference type="InterPro" id="IPR003838">
    <property type="entry name" value="ABC3_permease_C"/>
</dbReference>
<comment type="function">
    <text evidence="12">Part of the ABC transporter FtsEX involved in cellular division.</text>
</comment>
<dbReference type="STRING" id="406100.SAMN04488052_11234"/>
<accession>A0A1H8VG26</accession>
<dbReference type="NCBIfam" id="TIGR00439">
    <property type="entry name" value="FtsX_Gneg"/>
    <property type="match status" value="1"/>
</dbReference>
<dbReference type="EMBL" id="FOEG01000012">
    <property type="protein sequence ID" value="SEP14234.1"/>
    <property type="molecule type" value="Genomic_DNA"/>
</dbReference>
<feature type="domain" description="ABC3 transporter permease C-terminal" evidence="14">
    <location>
        <begin position="199"/>
        <end position="315"/>
    </location>
</feature>
<dbReference type="Gene3D" id="3.30.70.3040">
    <property type="match status" value="1"/>
</dbReference>
<organism evidence="16 17">
    <name type="scientific">Aquisalimonas asiatica</name>
    <dbReference type="NCBI Taxonomy" id="406100"/>
    <lineage>
        <taxon>Bacteria</taxon>
        <taxon>Pseudomonadati</taxon>
        <taxon>Pseudomonadota</taxon>
        <taxon>Gammaproteobacteria</taxon>
        <taxon>Chromatiales</taxon>
        <taxon>Ectothiorhodospiraceae</taxon>
        <taxon>Aquisalimonas</taxon>
    </lineage>
</organism>
<dbReference type="GO" id="GO:0032153">
    <property type="term" value="C:cell division site"/>
    <property type="evidence" value="ECO:0007669"/>
    <property type="project" value="TreeGrafter"/>
</dbReference>
<evidence type="ECO:0000256" key="1">
    <source>
        <dbReference type="ARBA" id="ARBA00004429"/>
    </source>
</evidence>
<feature type="transmembrane region" description="Helical" evidence="13">
    <location>
        <begin position="290"/>
        <end position="314"/>
    </location>
</feature>
<feature type="domain" description="FtsX extracellular" evidence="15">
    <location>
        <begin position="83"/>
        <end position="174"/>
    </location>
</feature>
<evidence type="ECO:0000256" key="9">
    <source>
        <dbReference type="ARBA" id="ARBA00022989"/>
    </source>
</evidence>
<dbReference type="RefSeq" id="WP_091646025.1">
    <property type="nucleotide sequence ID" value="NZ_FOEG01000012.1"/>
</dbReference>
<evidence type="ECO:0000256" key="6">
    <source>
        <dbReference type="ARBA" id="ARBA00022519"/>
    </source>
</evidence>
<sequence>MAERSEQRSNRASKGVGPIGRLQAWGADHARAAVGALGRLARTRLASGMTAGVLGIALALPAAFLLLLDNVERHAGDWDDGAQISLFLQMDIGESAHRELADDLAGRHSIERTEVVTPDDALTEFRELSGMDAALAMLDDNPLPPVIVIHPRRGTDATSLEALTNELSDHDAVDRARLDLEWVQRLQAIMELLRRAAWIVAGLLGLAVIMVVGNTIRLAIENRREEIVITKLIGGTNAFIRRPFLYEGAWYGVIGGLLATILVEGGRLMLSGPLNRLAELYQTGPLLSGLGFQGILAVWAVGIGLGLVGSWIAVGRHLASIEPR</sequence>
<dbReference type="InterPro" id="IPR004513">
    <property type="entry name" value="FtsX"/>
</dbReference>
<dbReference type="Pfam" id="PF02687">
    <property type="entry name" value="FtsX"/>
    <property type="match status" value="1"/>
</dbReference>
<name>A0A1H8VG26_9GAMM</name>
<keyword evidence="5 12" id="KW-1003">Cell membrane</keyword>
<feature type="transmembrane region" description="Helical" evidence="13">
    <location>
        <begin position="249"/>
        <end position="270"/>
    </location>
</feature>
<feature type="transmembrane region" description="Helical" evidence="13">
    <location>
        <begin position="45"/>
        <end position="68"/>
    </location>
</feature>
<evidence type="ECO:0000256" key="10">
    <source>
        <dbReference type="ARBA" id="ARBA00023136"/>
    </source>
</evidence>
<evidence type="ECO:0000256" key="12">
    <source>
        <dbReference type="PIRNR" id="PIRNR003097"/>
    </source>
</evidence>
<dbReference type="GO" id="GO:0051301">
    <property type="term" value="P:cell division"/>
    <property type="evidence" value="ECO:0007669"/>
    <property type="project" value="UniProtKB-KW"/>
</dbReference>
<keyword evidence="10 12" id="KW-0472">Membrane</keyword>
<proteinExistence type="inferred from homology"/>
<evidence type="ECO:0000256" key="4">
    <source>
        <dbReference type="ARBA" id="ARBA00021907"/>
    </source>
</evidence>
<dbReference type="GO" id="GO:0005886">
    <property type="term" value="C:plasma membrane"/>
    <property type="evidence" value="ECO:0007669"/>
    <property type="project" value="UniProtKB-SubCell"/>
</dbReference>
<keyword evidence="9 13" id="KW-1133">Transmembrane helix</keyword>
<dbReference type="Pfam" id="PF18075">
    <property type="entry name" value="FtsX_ECD"/>
    <property type="match status" value="1"/>
</dbReference>
<dbReference type="PIRSF" id="PIRSF003097">
    <property type="entry name" value="FtsX"/>
    <property type="match status" value="1"/>
</dbReference>
<keyword evidence="7 12" id="KW-0132">Cell division</keyword>
<protein>
    <recommendedName>
        <fullName evidence="4 12">Cell division protein FtsX</fullName>
    </recommendedName>
</protein>
<dbReference type="PANTHER" id="PTHR47755:SF1">
    <property type="entry name" value="CELL DIVISION PROTEIN FTSX"/>
    <property type="match status" value="1"/>
</dbReference>
<evidence type="ECO:0000256" key="2">
    <source>
        <dbReference type="ARBA" id="ARBA00007379"/>
    </source>
</evidence>
<dbReference type="Proteomes" id="UP000199657">
    <property type="component" value="Unassembled WGS sequence"/>
</dbReference>
<feature type="transmembrane region" description="Helical" evidence="13">
    <location>
        <begin position="196"/>
        <end position="216"/>
    </location>
</feature>
<evidence type="ECO:0000313" key="16">
    <source>
        <dbReference type="EMBL" id="SEP14234.1"/>
    </source>
</evidence>
<dbReference type="InterPro" id="IPR040690">
    <property type="entry name" value="FtsX_ECD"/>
</dbReference>
<dbReference type="InterPro" id="IPR047590">
    <property type="entry name" value="FtsX_proteobact-type"/>
</dbReference>
<keyword evidence="6 12" id="KW-0997">Cell inner membrane</keyword>
<evidence type="ECO:0000256" key="7">
    <source>
        <dbReference type="ARBA" id="ARBA00022618"/>
    </source>
</evidence>
<evidence type="ECO:0000256" key="5">
    <source>
        <dbReference type="ARBA" id="ARBA00022475"/>
    </source>
</evidence>
<evidence type="ECO:0000259" key="14">
    <source>
        <dbReference type="Pfam" id="PF02687"/>
    </source>
</evidence>
<evidence type="ECO:0000313" key="17">
    <source>
        <dbReference type="Proteomes" id="UP000199657"/>
    </source>
</evidence>
<keyword evidence="17" id="KW-1185">Reference proteome</keyword>
<reference evidence="16 17" key="1">
    <citation type="submission" date="2016-10" db="EMBL/GenBank/DDBJ databases">
        <authorList>
            <person name="de Groot N.N."/>
        </authorList>
    </citation>
    <scope>NUCLEOTIDE SEQUENCE [LARGE SCALE GENOMIC DNA]</scope>
    <source>
        <strain evidence="16 17">CGMCC 1.6291</strain>
    </source>
</reference>
<evidence type="ECO:0000256" key="3">
    <source>
        <dbReference type="ARBA" id="ARBA00011160"/>
    </source>
</evidence>
<keyword evidence="8 13" id="KW-0812">Transmembrane</keyword>
<dbReference type="OrthoDB" id="9813411at2"/>
<evidence type="ECO:0000256" key="13">
    <source>
        <dbReference type="SAM" id="Phobius"/>
    </source>
</evidence>
<keyword evidence="11 12" id="KW-0131">Cell cycle</keyword>
<comment type="subcellular location">
    <subcellularLocation>
        <location evidence="1">Cell inner membrane</location>
        <topology evidence="1">Multi-pass membrane protein</topology>
    </subcellularLocation>
</comment>